<dbReference type="GO" id="GO:0032259">
    <property type="term" value="P:methylation"/>
    <property type="evidence" value="ECO:0007669"/>
    <property type="project" value="UniProtKB-KW"/>
</dbReference>
<proteinExistence type="predicted"/>
<keyword evidence="1" id="KW-0489">Methyltransferase</keyword>
<dbReference type="Gene3D" id="3.90.120.30">
    <property type="match status" value="1"/>
</dbReference>
<dbReference type="InterPro" id="IPR001525">
    <property type="entry name" value="C5_MeTfrase"/>
</dbReference>
<organism evidence="3">
    <name type="scientific">bioreactor metagenome</name>
    <dbReference type="NCBI Taxonomy" id="1076179"/>
    <lineage>
        <taxon>unclassified sequences</taxon>
        <taxon>metagenomes</taxon>
        <taxon>ecological metagenomes</taxon>
    </lineage>
</organism>
<gene>
    <name evidence="3" type="ORF">SDC9_77934</name>
</gene>
<dbReference type="SUPFAM" id="SSF53335">
    <property type="entry name" value="S-adenosyl-L-methionine-dependent methyltransferases"/>
    <property type="match status" value="1"/>
</dbReference>
<dbReference type="InterPro" id="IPR029063">
    <property type="entry name" value="SAM-dependent_MTases_sf"/>
</dbReference>
<keyword evidence="2" id="KW-0808">Transferase</keyword>
<protein>
    <recommendedName>
        <fullName evidence="4">DNA (cytosine-5-)-methyltransferase</fullName>
    </recommendedName>
</protein>
<evidence type="ECO:0000256" key="1">
    <source>
        <dbReference type="ARBA" id="ARBA00022603"/>
    </source>
</evidence>
<dbReference type="Pfam" id="PF00145">
    <property type="entry name" value="DNA_methylase"/>
    <property type="match status" value="1"/>
</dbReference>
<name>A0A644YSS6_9ZZZZ</name>
<reference evidence="3" key="1">
    <citation type="submission" date="2019-08" db="EMBL/GenBank/DDBJ databases">
        <authorList>
            <person name="Kucharzyk K."/>
            <person name="Murdoch R.W."/>
            <person name="Higgins S."/>
            <person name="Loffler F."/>
        </authorList>
    </citation>
    <scope>NUCLEOTIDE SEQUENCE</scope>
</reference>
<evidence type="ECO:0000256" key="2">
    <source>
        <dbReference type="ARBA" id="ARBA00022679"/>
    </source>
</evidence>
<comment type="caution">
    <text evidence="3">The sequence shown here is derived from an EMBL/GenBank/DDBJ whole genome shotgun (WGS) entry which is preliminary data.</text>
</comment>
<dbReference type="EMBL" id="VSSQ01006056">
    <property type="protein sequence ID" value="MPM31379.1"/>
    <property type="molecule type" value="Genomic_DNA"/>
</dbReference>
<dbReference type="AlphaFoldDB" id="A0A644YSS6"/>
<sequence length="170" mass="18828">MTTEKHILDSQQVAPPLPDNIGISQPSGLDRHCVFSQQRSDEYSPNDVVSTQSARQYKDATDLVCERDIAGLDCRNGTENGDLSGTLQSKTAGGYSLNNVHPVRVGKLIRRLTPLECERLQGFPNLWTDIPNASDSARYKALGNSVAIPCVEFVLRGIAYFLRKSYNEQE</sequence>
<evidence type="ECO:0000313" key="3">
    <source>
        <dbReference type="EMBL" id="MPM31379.1"/>
    </source>
</evidence>
<accession>A0A644YSS6</accession>
<dbReference type="GO" id="GO:0008168">
    <property type="term" value="F:methyltransferase activity"/>
    <property type="evidence" value="ECO:0007669"/>
    <property type="project" value="UniProtKB-KW"/>
</dbReference>
<evidence type="ECO:0008006" key="4">
    <source>
        <dbReference type="Google" id="ProtNLM"/>
    </source>
</evidence>